<accession>A0A8H7S4H5</accession>
<dbReference type="Gene3D" id="3.80.10.10">
    <property type="entry name" value="Ribonuclease Inhibitor"/>
    <property type="match status" value="2"/>
</dbReference>
<dbReference type="InterPro" id="IPR001810">
    <property type="entry name" value="F-box_dom"/>
</dbReference>
<sequence length="665" mass="75326">MWSLLCSTFQSSTKPITPIPAREIDITILDEFNGLIQNTNLCIKNNKIKQAEEQASVAIDYLHQFQLLSLLDTRAYSRSMQGHFELACGDAKKMIECAPQLGDGYIRLGNIFSMYGYQETAIRTFDVGLKHVKGLWGLRREEVNRLKSGKSDAIKMKKMCVDIIARVPVEIADRILELLSTHEKVPCLRVSKVWRRKLFDCKEAWRNLVVYDTSSDTELAGSAQQFAGHVEHLTLNTSNIQVRSKYLKHIRSADFYRVESLEIPNVYPIECERHNVLSLSNALWQLRYILTTLSINVGNNRTAITIAELVSFTDSLKTLNFSTMCNLTTLAGDFSKVDKDHPLMTLEIRANRIHDQDIEKLLQQCQQLRRLVMNGCDECVFNPLNHVSHNLSILACNYEGNDVPEIKQRKTKNDNGTGLKMIYTGRLNSSNNPISGAAIFPLLHKNMKSLETIHCYLSDWSTYERQIQLAIYPGFKLEKLITLKTSWPRNTLFPLLLQQIAGVETLTTLSVANVCSAKKLVNLIMNLRTPPKVLELHKIIDGSLTENTISYIRLIELGVTDSVLSCLGQIRSLNNITFSRLQVITNDGILRFISTCSGKLSRVTFVEMYSVTNEIIIALGRFNRMSYLGLKSLRNVTDQGIRGLIEEKVAFKLVELSTLIMTGHN</sequence>
<dbReference type="AlphaFoldDB" id="A0A8H7S4H5"/>
<dbReference type="Proteomes" id="UP000646827">
    <property type="component" value="Unassembled WGS sequence"/>
</dbReference>
<dbReference type="InterPro" id="IPR036047">
    <property type="entry name" value="F-box-like_dom_sf"/>
</dbReference>
<dbReference type="InterPro" id="IPR011990">
    <property type="entry name" value="TPR-like_helical_dom_sf"/>
</dbReference>
<evidence type="ECO:0000313" key="3">
    <source>
        <dbReference type="Proteomes" id="UP000646827"/>
    </source>
</evidence>
<gene>
    <name evidence="2" type="ORF">INT45_006715</name>
</gene>
<dbReference type="SUPFAM" id="SSF52047">
    <property type="entry name" value="RNI-like"/>
    <property type="match status" value="2"/>
</dbReference>
<comment type="caution">
    <text evidence="2">The sequence shown here is derived from an EMBL/GenBank/DDBJ whole genome shotgun (WGS) entry which is preliminary data.</text>
</comment>
<protein>
    <recommendedName>
        <fullName evidence="1">F-box domain-containing protein</fullName>
    </recommendedName>
</protein>
<dbReference type="InterPro" id="IPR032675">
    <property type="entry name" value="LRR_dom_sf"/>
</dbReference>
<dbReference type="PROSITE" id="PS50181">
    <property type="entry name" value="FBOX"/>
    <property type="match status" value="1"/>
</dbReference>
<dbReference type="EMBL" id="JAEPRB010000094">
    <property type="protein sequence ID" value="KAG2222015.1"/>
    <property type="molecule type" value="Genomic_DNA"/>
</dbReference>
<evidence type="ECO:0000313" key="2">
    <source>
        <dbReference type="EMBL" id="KAG2222015.1"/>
    </source>
</evidence>
<dbReference type="OrthoDB" id="2236134at2759"/>
<proteinExistence type="predicted"/>
<feature type="domain" description="F-box" evidence="1">
    <location>
        <begin position="161"/>
        <end position="208"/>
    </location>
</feature>
<keyword evidence="3" id="KW-1185">Reference proteome</keyword>
<dbReference type="SUPFAM" id="SSF81383">
    <property type="entry name" value="F-box domain"/>
    <property type="match status" value="1"/>
</dbReference>
<organism evidence="2 3">
    <name type="scientific">Circinella minor</name>
    <dbReference type="NCBI Taxonomy" id="1195481"/>
    <lineage>
        <taxon>Eukaryota</taxon>
        <taxon>Fungi</taxon>
        <taxon>Fungi incertae sedis</taxon>
        <taxon>Mucoromycota</taxon>
        <taxon>Mucoromycotina</taxon>
        <taxon>Mucoromycetes</taxon>
        <taxon>Mucorales</taxon>
        <taxon>Lichtheimiaceae</taxon>
        <taxon>Circinella</taxon>
    </lineage>
</organism>
<reference evidence="2 3" key="1">
    <citation type="submission" date="2020-12" db="EMBL/GenBank/DDBJ databases">
        <title>Metabolic potential, ecology and presence of endohyphal bacteria is reflected in genomic diversity of Mucoromycotina.</title>
        <authorList>
            <person name="Muszewska A."/>
            <person name="Okrasinska A."/>
            <person name="Steczkiewicz K."/>
            <person name="Drgas O."/>
            <person name="Orlowska M."/>
            <person name="Perlinska-Lenart U."/>
            <person name="Aleksandrzak-Piekarczyk T."/>
            <person name="Szatraj K."/>
            <person name="Zielenkiewicz U."/>
            <person name="Pilsyk S."/>
            <person name="Malc E."/>
            <person name="Mieczkowski P."/>
            <person name="Kruszewska J.S."/>
            <person name="Biernat P."/>
            <person name="Pawlowska J."/>
        </authorList>
    </citation>
    <scope>NUCLEOTIDE SEQUENCE [LARGE SCALE GENOMIC DNA]</scope>
    <source>
        <strain evidence="2 3">CBS 142.35</strain>
    </source>
</reference>
<evidence type="ECO:0000259" key="1">
    <source>
        <dbReference type="PROSITE" id="PS50181"/>
    </source>
</evidence>
<name>A0A8H7S4H5_9FUNG</name>
<dbReference type="Gene3D" id="1.25.40.10">
    <property type="entry name" value="Tetratricopeptide repeat domain"/>
    <property type="match status" value="1"/>
</dbReference>
<dbReference type="SUPFAM" id="SSF48452">
    <property type="entry name" value="TPR-like"/>
    <property type="match status" value="1"/>
</dbReference>